<comment type="caution">
    <text evidence="2">The sequence shown here is derived from an EMBL/GenBank/DDBJ whole genome shotgun (WGS) entry which is preliminary data.</text>
</comment>
<keyword evidence="4" id="KW-1185">Reference proteome</keyword>
<dbReference type="Proteomes" id="UP000680670">
    <property type="component" value="Unassembled WGS sequence"/>
</dbReference>
<dbReference type="EMBL" id="QYTW02000016">
    <property type="protein sequence ID" value="RST58860.1"/>
    <property type="molecule type" value="Genomic_DNA"/>
</dbReference>
<dbReference type="SUPFAM" id="SSF53756">
    <property type="entry name" value="UDP-Glycosyltransferase/glycogen phosphorylase"/>
    <property type="match status" value="1"/>
</dbReference>
<gene>
    <name evidence="2" type="ORF">D5F11_015660</name>
    <name evidence="1" type="ORF">J6TS1_11990</name>
</gene>
<dbReference type="Proteomes" id="UP000287296">
    <property type="component" value="Unassembled WGS sequence"/>
</dbReference>
<dbReference type="GO" id="GO:0016020">
    <property type="term" value="C:membrane"/>
    <property type="evidence" value="ECO:0007669"/>
    <property type="project" value="InterPro"/>
</dbReference>
<dbReference type="AlphaFoldDB" id="A0A429X6D0"/>
<reference evidence="1 4" key="2">
    <citation type="submission" date="2021-03" db="EMBL/GenBank/DDBJ databases">
        <title>Antimicrobial resistance genes in bacteria isolated from Japanese honey, and their potential for conferring macrolide and lincosamide resistance in the American foulbrood pathogen Paenibacillus larvae.</title>
        <authorList>
            <person name="Okamoto M."/>
            <person name="Kumagai M."/>
            <person name="Kanamori H."/>
            <person name="Takamatsu D."/>
        </authorList>
    </citation>
    <scope>NUCLEOTIDE SEQUENCE [LARGE SCALE GENOMIC DNA]</scope>
    <source>
        <strain evidence="1 4">J6TS1</strain>
    </source>
</reference>
<dbReference type="InterPro" id="IPR051612">
    <property type="entry name" value="Teichoic_Acid_Biosynth"/>
</dbReference>
<dbReference type="PANTHER" id="PTHR37316:SF3">
    <property type="entry name" value="TEICHOIC ACID GLYCEROL-PHOSPHATE TRANSFERASE"/>
    <property type="match status" value="1"/>
</dbReference>
<protein>
    <recommendedName>
        <fullName evidence="5">CDP-glycerol:poly(Glycerophosphate) glycerophosphotransferase</fullName>
    </recommendedName>
</protein>
<evidence type="ECO:0000313" key="1">
    <source>
        <dbReference type="EMBL" id="GIN95329.1"/>
    </source>
</evidence>
<dbReference type="RefSeq" id="WP_120116982.1">
    <property type="nucleotide sequence ID" value="NZ_BORI01000001.1"/>
</dbReference>
<sequence length="369" mass="43311">MEQIINKIGFFINSPFHYYLYENTINKLLEKGYECDLIINDYLLYDPEWKNMYDSNVEFIEGINREDIEAYPCSLLVMNKIRYVCLVSPYYFDQLSTISVYNIRMVYGAGYGLEKESFNFSYWNTFYDTILNYGKYDYERTNIFNSGVIVGNPKFDKWFNNEFDVKSIKDELKIDPSKKTILYAPTYGVHSSIDEWKEQLIQINKEYNIIVKLHHGTAHLSSESIRKDKILSNFNIVRDDKTNTLELFKVSDLVISDTSGLIYDALLAEKKIVILNTNKSNRYRDLNNEAKLLRKVVPSWEKECNIHENVQNILNESPSKNPDIESLLGDLFAFKDGLSSKRAADAIIQTFENPKRNQYREDLKRMLKL</sequence>
<dbReference type="InterPro" id="IPR007554">
    <property type="entry name" value="Glycerophosphate_synth"/>
</dbReference>
<proteinExistence type="predicted"/>
<dbReference type="GO" id="GO:0047355">
    <property type="term" value="F:CDP-glycerol glycerophosphotransferase activity"/>
    <property type="evidence" value="ECO:0007669"/>
    <property type="project" value="InterPro"/>
</dbReference>
<dbReference type="OrthoDB" id="9815923at2"/>
<dbReference type="Pfam" id="PF04464">
    <property type="entry name" value="Glyphos_transf"/>
    <property type="match status" value="1"/>
</dbReference>
<evidence type="ECO:0000313" key="3">
    <source>
        <dbReference type="Proteomes" id="UP000287296"/>
    </source>
</evidence>
<name>A0A429X6D0_SIMTE</name>
<evidence type="ECO:0000313" key="2">
    <source>
        <dbReference type="EMBL" id="RST58860.1"/>
    </source>
</evidence>
<dbReference type="EMBL" id="BORJ01000002">
    <property type="protein sequence ID" value="GIN95329.1"/>
    <property type="molecule type" value="Genomic_DNA"/>
</dbReference>
<dbReference type="Gene3D" id="3.40.50.12580">
    <property type="match status" value="1"/>
</dbReference>
<evidence type="ECO:0000313" key="4">
    <source>
        <dbReference type="Proteomes" id="UP000680670"/>
    </source>
</evidence>
<evidence type="ECO:0008006" key="5">
    <source>
        <dbReference type="Google" id="ProtNLM"/>
    </source>
</evidence>
<accession>A0A429X6D0</accession>
<dbReference type="InterPro" id="IPR043148">
    <property type="entry name" value="TagF_C"/>
</dbReference>
<reference evidence="2 3" key="1">
    <citation type="submission" date="2018-12" db="EMBL/GenBank/DDBJ databases">
        <authorList>
            <person name="Sun L."/>
            <person name="Chen Z."/>
        </authorList>
    </citation>
    <scope>NUCLEOTIDE SEQUENCE [LARGE SCALE GENOMIC DNA]</scope>
    <source>
        <strain evidence="2 3">LMG 29736</strain>
    </source>
</reference>
<dbReference type="PANTHER" id="PTHR37316">
    <property type="entry name" value="TEICHOIC ACID GLYCEROL-PHOSPHATE PRIMASE"/>
    <property type="match status" value="1"/>
</dbReference>
<organism evidence="2 3">
    <name type="scientific">Siminovitchia terrae</name>
    <name type="common">Bacillus terrae</name>
    <dbReference type="NCBI Taxonomy" id="1914933"/>
    <lineage>
        <taxon>Bacteria</taxon>
        <taxon>Bacillati</taxon>
        <taxon>Bacillota</taxon>
        <taxon>Bacilli</taxon>
        <taxon>Bacillales</taxon>
        <taxon>Bacillaceae</taxon>
        <taxon>Siminovitchia</taxon>
    </lineage>
</organism>